<evidence type="ECO:0000256" key="3">
    <source>
        <dbReference type="ARBA" id="ARBA00022692"/>
    </source>
</evidence>
<evidence type="ECO:0000256" key="1">
    <source>
        <dbReference type="ARBA" id="ARBA00004141"/>
    </source>
</evidence>
<feature type="transmembrane region" description="Helical" evidence="6">
    <location>
        <begin position="128"/>
        <end position="144"/>
    </location>
</feature>
<feature type="transmembrane region" description="Helical" evidence="6">
    <location>
        <begin position="73"/>
        <end position="90"/>
    </location>
</feature>
<dbReference type="PANTHER" id="PTHR22911">
    <property type="entry name" value="ACYL-MALONYL CONDENSING ENZYME-RELATED"/>
    <property type="match status" value="1"/>
</dbReference>
<reference evidence="8 9" key="1">
    <citation type="submission" date="2016-02" db="EMBL/GenBank/DDBJ databases">
        <title>Genome sequence of Clostridium colicanis DSM 13634.</title>
        <authorList>
            <person name="Poehlein A."/>
            <person name="Daniel R."/>
        </authorList>
    </citation>
    <scope>NUCLEOTIDE SEQUENCE [LARGE SCALE GENOMIC DNA]</scope>
    <source>
        <strain evidence="8 9">DSM 13634</strain>
    </source>
</reference>
<feature type="transmembrane region" description="Helical" evidence="6">
    <location>
        <begin position="207"/>
        <end position="229"/>
    </location>
</feature>
<dbReference type="Pfam" id="PF00892">
    <property type="entry name" value="EamA"/>
    <property type="match status" value="2"/>
</dbReference>
<feature type="transmembrane region" description="Helical" evidence="6">
    <location>
        <begin position="12"/>
        <end position="30"/>
    </location>
</feature>
<proteinExistence type="inferred from homology"/>
<gene>
    <name evidence="8" type="ORF">CLCOL_18010</name>
</gene>
<dbReference type="AlphaFoldDB" id="A0A151ALY3"/>
<sequence>MNFTKLNNRYKGILFLIISSFGFAMMSAFVKLSGDLPSFQKTFFRNIIAVLVALISIVNHKGKFFGKRENQKLLLLRSSFGTLGIIFNFYAIDKLVLSDANMLNKLSPFFVIIFSWLFLKENINLRQILSITIAFLGALFIIKPSFNSEIIPAIIGVLGSISAASAYTCVRALGNKEAPDTIVFYFSFFSSIVTFPLMLLSYKPMSILQLAYLTLAGVFASVGQFGVTYAYKYAPAKEISIFDYSNIIFSAIISLIFFGILPDYLSIIGYIIIFIASLYMFLYNRKC</sequence>
<evidence type="ECO:0000313" key="8">
    <source>
        <dbReference type="EMBL" id="KYH28540.1"/>
    </source>
</evidence>
<feature type="transmembrane region" description="Helical" evidence="6">
    <location>
        <begin position="150"/>
        <end position="170"/>
    </location>
</feature>
<dbReference type="InterPro" id="IPR000620">
    <property type="entry name" value="EamA_dom"/>
</dbReference>
<evidence type="ECO:0000256" key="5">
    <source>
        <dbReference type="ARBA" id="ARBA00023136"/>
    </source>
</evidence>
<feature type="transmembrane region" description="Helical" evidence="6">
    <location>
        <begin position="182"/>
        <end position="201"/>
    </location>
</feature>
<evidence type="ECO:0000256" key="2">
    <source>
        <dbReference type="ARBA" id="ARBA00007362"/>
    </source>
</evidence>
<organism evidence="8 9">
    <name type="scientific">Clostridium colicanis DSM 13634</name>
    <dbReference type="NCBI Taxonomy" id="1121305"/>
    <lineage>
        <taxon>Bacteria</taxon>
        <taxon>Bacillati</taxon>
        <taxon>Bacillota</taxon>
        <taxon>Clostridia</taxon>
        <taxon>Eubacteriales</taxon>
        <taxon>Clostridiaceae</taxon>
        <taxon>Clostridium</taxon>
    </lineage>
</organism>
<evidence type="ECO:0000256" key="6">
    <source>
        <dbReference type="SAM" id="Phobius"/>
    </source>
</evidence>
<dbReference type="SUPFAM" id="SSF103481">
    <property type="entry name" value="Multidrug resistance efflux transporter EmrE"/>
    <property type="match status" value="2"/>
</dbReference>
<dbReference type="PATRIC" id="fig|1121305.3.peg.1803"/>
<dbReference type="Proteomes" id="UP000075374">
    <property type="component" value="Unassembled WGS sequence"/>
</dbReference>
<feature type="transmembrane region" description="Helical" evidence="6">
    <location>
        <begin position="102"/>
        <end position="119"/>
    </location>
</feature>
<evidence type="ECO:0000256" key="4">
    <source>
        <dbReference type="ARBA" id="ARBA00022989"/>
    </source>
</evidence>
<dbReference type="EMBL" id="LTBB01000009">
    <property type="protein sequence ID" value="KYH28540.1"/>
    <property type="molecule type" value="Genomic_DNA"/>
</dbReference>
<feature type="domain" description="EamA" evidence="7">
    <location>
        <begin position="11"/>
        <end position="142"/>
    </location>
</feature>
<keyword evidence="3 6" id="KW-0812">Transmembrane</keyword>
<dbReference type="GO" id="GO:0016020">
    <property type="term" value="C:membrane"/>
    <property type="evidence" value="ECO:0007669"/>
    <property type="project" value="UniProtKB-SubCell"/>
</dbReference>
<dbReference type="InterPro" id="IPR037185">
    <property type="entry name" value="EmrE-like"/>
</dbReference>
<keyword evidence="4 6" id="KW-1133">Transmembrane helix</keyword>
<feature type="domain" description="EamA" evidence="7">
    <location>
        <begin position="153"/>
        <end position="281"/>
    </location>
</feature>
<protein>
    <submittedName>
        <fullName evidence="8">EamA-like transporter family protein</fullName>
    </submittedName>
</protein>
<evidence type="ECO:0000313" key="9">
    <source>
        <dbReference type="Proteomes" id="UP000075374"/>
    </source>
</evidence>
<comment type="similarity">
    <text evidence="2">Belongs to the EamA transporter family.</text>
</comment>
<feature type="transmembrane region" description="Helical" evidence="6">
    <location>
        <begin position="267"/>
        <end position="284"/>
    </location>
</feature>
<accession>A0A151ALY3</accession>
<keyword evidence="9" id="KW-1185">Reference proteome</keyword>
<name>A0A151ALY3_9CLOT</name>
<evidence type="ECO:0000259" key="7">
    <source>
        <dbReference type="Pfam" id="PF00892"/>
    </source>
</evidence>
<feature type="transmembrane region" description="Helical" evidence="6">
    <location>
        <begin position="241"/>
        <end position="261"/>
    </location>
</feature>
<dbReference type="RefSeq" id="WP_061858634.1">
    <property type="nucleotide sequence ID" value="NZ_LTBB01000009.1"/>
</dbReference>
<dbReference type="PANTHER" id="PTHR22911:SF6">
    <property type="entry name" value="SOLUTE CARRIER FAMILY 35 MEMBER G1"/>
    <property type="match status" value="1"/>
</dbReference>
<keyword evidence="5 6" id="KW-0472">Membrane</keyword>
<comment type="subcellular location">
    <subcellularLocation>
        <location evidence="1">Membrane</location>
        <topology evidence="1">Multi-pass membrane protein</topology>
    </subcellularLocation>
</comment>
<feature type="transmembrane region" description="Helical" evidence="6">
    <location>
        <begin position="42"/>
        <end position="61"/>
    </location>
</feature>
<comment type="caution">
    <text evidence="8">The sequence shown here is derived from an EMBL/GenBank/DDBJ whole genome shotgun (WGS) entry which is preliminary data.</text>
</comment>
<dbReference type="STRING" id="1121305.CLCOL_18010"/>